<evidence type="ECO:0000259" key="22">
    <source>
        <dbReference type="Pfam" id="PF17900"/>
    </source>
</evidence>
<comment type="cofactor">
    <cofactor evidence="16">
        <name>Zn(2+)</name>
        <dbReference type="ChEBI" id="CHEBI:29105"/>
    </cofactor>
    <text evidence="16">Binds 1 zinc ion per subunit.</text>
</comment>
<comment type="subcellular location">
    <subcellularLocation>
        <location evidence="1">Cell membrane</location>
        <topology evidence="1">Lipid-anchor</topology>
        <topology evidence="1">GPI-anchor</topology>
    </subcellularLocation>
</comment>
<reference evidence="23" key="1">
    <citation type="submission" date="2017-07" db="EMBL/GenBank/DDBJ databases">
        <authorList>
            <person name="Sun Z.S."/>
            <person name="Albrecht U."/>
            <person name="Echele G."/>
            <person name="Lee C.C."/>
        </authorList>
    </citation>
    <scope>NUCLEOTIDE SEQUENCE</scope>
</reference>
<feature type="signal peptide" evidence="19">
    <location>
        <begin position="1"/>
        <end position="18"/>
    </location>
</feature>
<dbReference type="PANTHER" id="PTHR11533:SF301">
    <property type="entry name" value="AMINOPEPTIDASE"/>
    <property type="match status" value="1"/>
</dbReference>
<evidence type="ECO:0000256" key="5">
    <source>
        <dbReference type="ARBA" id="ARBA00022622"/>
    </source>
</evidence>
<dbReference type="InterPro" id="IPR050344">
    <property type="entry name" value="Peptidase_M1_aminopeptidases"/>
</dbReference>
<evidence type="ECO:0000259" key="21">
    <source>
        <dbReference type="Pfam" id="PF11838"/>
    </source>
</evidence>
<evidence type="ECO:0000256" key="13">
    <source>
        <dbReference type="ARBA" id="ARBA00023180"/>
    </source>
</evidence>
<keyword evidence="14" id="KW-0449">Lipoprotein</keyword>
<feature type="domain" description="Aminopeptidase N-like N-terminal" evidence="22">
    <location>
        <begin position="75"/>
        <end position="270"/>
    </location>
</feature>
<feature type="binding site" evidence="16">
    <location>
        <position position="404"/>
    </location>
    <ligand>
        <name>Zn(2+)</name>
        <dbReference type="ChEBI" id="CHEBI:29105"/>
        <note>catalytic</note>
    </ligand>
</feature>
<evidence type="ECO:0000259" key="20">
    <source>
        <dbReference type="Pfam" id="PF01433"/>
    </source>
</evidence>
<dbReference type="GO" id="GO:0043171">
    <property type="term" value="P:peptide catabolic process"/>
    <property type="evidence" value="ECO:0007669"/>
    <property type="project" value="TreeGrafter"/>
</dbReference>
<evidence type="ECO:0000256" key="12">
    <source>
        <dbReference type="ARBA" id="ARBA00023136"/>
    </source>
</evidence>
<dbReference type="PRINTS" id="PR00756">
    <property type="entry name" value="ALADIPTASE"/>
</dbReference>
<keyword evidence="3 23" id="KW-0031">Aminopeptidase</keyword>
<keyword evidence="8 19" id="KW-0732">Signal</keyword>
<dbReference type="AlphaFoldDB" id="A0A286LPZ6"/>
<dbReference type="GO" id="GO:0005737">
    <property type="term" value="C:cytoplasm"/>
    <property type="evidence" value="ECO:0007669"/>
    <property type="project" value="TreeGrafter"/>
</dbReference>
<name>A0A286LPZ6_ACHJA</name>
<evidence type="ECO:0000256" key="1">
    <source>
        <dbReference type="ARBA" id="ARBA00004609"/>
    </source>
</evidence>
<evidence type="ECO:0000313" key="23">
    <source>
        <dbReference type="EMBL" id="ASU92545.1"/>
    </source>
</evidence>
<gene>
    <name evidence="23" type="primary">APN1</name>
</gene>
<feature type="chain" id="PRO_5012651316" evidence="19">
    <location>
        <begin position="19"/>
        <end position="1017"/>
    </location>
</feature>
<dbReference type="Gene3D" id="2.60.40.1730">
    <property type="entry name" value="tricorn interacting facor f3 domain"/>
    <property type="match status" value="1"/>
</dbReference>
<keyword evidence="4" id="KW-1003">Cell membrane</keyword>
<dbReference type="EMBL" id="MF425653">
    <property type="protein sequence ID" value="ASU92545.1"/>
    <property type="molecule type" value="mRNA"/>
</dbReference>
<dbReference type="InterPro" id="IPR001930">
    <property type="entry name" value="Peptidase_M1"/>
</dbReference>
<dbReference type="Gene3D" id="2.60.40.1910">
    <property type="match status" value="1"/>
</dbReference>
<evidence type="ECO:0000256" key="18">
    <source>
        <dbReference type="SAM" id="Phobius"/>
    </source>
</evidence>
<feature type="transmembrane region" description="Helical" evidence="18">
    <location>
        <begin position="997"/>
        <end position="1016"/>
    </location>
</feature>
<dbReference type="InterPro" id="IPR027268">
    <property type="entry name" value="Peptidase_M4/M1_CTD_sf"/>
</dbReference>
<evidence type="ECO:0000256" key="8">
    <source>
        <dbReference type="ARBA" id="ARBA00022729"/>
    </source>
</evidence>
<dbReference type="Pfam" id="PF11838">
    <property type="entry name" value="ERAP1_C"/>
    <property type="match status" value="1"/>
</dbReference>
<dbReference type="FunFam" id="1.10.390.10:FF:000013">
    <property type="entry name" value="Aminopeptidase N"/>
    <property type="match status" value="1"/>
</dbReference>
<accession>A0A286LPZ6</accession>
<feature type="binding site" evidence="16">
    <location>
        <position position="381"/>
    </location>
    <ligand>
        <name>Zn(2+)</name>
        <dbReference type="ChEBI" id="CHEBI:29105"/>
        <note>catalytic</note>
    </ligand>
</feature>
<dbReference type="GO" id="GO:0070006">
    <property type="term" value="F:metalloaminopeptidase activity"/>
    <property type="evidence" value="ECO:0007669"/>
    <property type="project" value="TreeGrafter"/>
</dbReference>
<keyword evidence="10 16" id="KW-0862">Zinc</keyword>
<keyword evidence="9" id="KW-0378">Hydrolase</keyword>
<dbReference type="PANTHER" id="PTHR11533">
    <property type="entry name" value="PROTEASE M1 ZINC METALLOPROTEASE"/>
    <property type="match status" value="1"/>
</dbReference>
<comment type="similarity">
    <text evidence="2">Belongs to the peptidase M1 family.</text>
</comment>
<evidence type="ECO:0000256" key="6">
    <source>
        <dbReference type="ARBA" id="ARBA00022670"/>
    </source>
</evidence>
<dbReference type="GO" id="GO:0005615">
    <property type="term" value="C:extracellular space"/>
    <property type="evidence" value="ECO:0007669"/>
    <property type="project" value="TreeGrafter"/>
</dbReference>
<evidence type="ECO:0000256" key="4">
    <source>
        <dbReference type="ARBA" id="ARBA00022475"/>
    </source>
</evidence>
<evidence type="ECO:0000256" key="15">
    <source>
        <dbReference type="PIRSR" id="PIRSR634016-1"/>
    </source>
</evidence>
<dbReference type="Pfam" id="PF17900">
    <property type="entry name" value="Peptidase_M1_N"/>
    <property type="match status" value="1"/>
</dbReference>
<dbReference type="Gene3D" id="1.25.50.20">
    <property type="match status" value="1"/>
</dbReference>
<proteinExistence type="evidence at transcript level"/>
<protein>
    <submittedName>
        <fullName evidence="23">Aminopeptidase N</fullName>
    </submittedName>
</protein>
<evidence type="ECO:0000256" key="14">
    <source>
        <dbReference type="ARBA" id="ARBA00023288"/>
    </source>
</evidence>
<feature type="domain" description="ERAP1-like C-terminal" evidence="21">
    <location>
        <begin position="615"/>
        <end position="919"/>
    </location>
</feature>
<dbReference type="SUPFAM" id="SSF55486">
    <property type="entry name" value="Metalloproteases ('zincins'), catalytic domain"/>
    <property type="match status" value="1"/>
</dbReference>
<dbReference type="InterPro" id="IPR042097">
    <property type="entry name" value="Aminopeptidase_N-like_N_sf"/>
</dbReference>
<keyword evidence="5" id="KW-0336">GPI-anchor</keyword>
<evidence type="ECO:0000256" key="3">
    <source>
        <dbReference type="ARBA" id="ARBA00022438"/>
    </source>
</evidence>
<dbReference type="GO" id="GO:0042277">
    <property type="term" value="F:peptide binding"/>
    <property type="evidence" value="ECO:0007669"/>
    <property type="project" value="TreeGrafter"/>
</dbReference>
<dbReference type="InterPro" id="IPR034016">
    <property type="entry name" value="M1_APN-typ"/>
</dbReference>
<keyword evidence="18" id="KW-1133">Transmembrane helix</keyword>
<dbReference type="Gene3D" id="1.10.390.10">
    <property type="entry name" value="Neutral Protease Domain 2"/>
    <property type="match status" value="1"/>
</dbReference>
<dbReference type="GO" id="GO:0098552">
    <property type="term" value="C:side of membrane"/>
    <property type="evidence" value="ECO:0007669"/>
    <property type="project" value="UniProtKB-KW"/>
</dbReference>
<dbReference type="InterPro" id="IPR024571">
    <property type="entry name" value="ERAP1-like_C_dom"/>
</dbReference>
<dbReference type="Pfam" id="PF01433">
    <property type="entry name" value="Peptidase_M1"/>
    <property type="match status" value="1"/>
</dbReference>
<feature type="domain" description="Peptidase M1 membrane alanine aminopeptidase" evidence="20">
    <location>
        <begin position="305"/>
        <end position="516"/>
    </location>
</feature>
<dbReference type="FunFam" id="2.60.40.1910:FF:000008">
    <property type="entry name" value="Aminopeptidase"/>
    <property type="match status" value="1"/>
</dbReference>
<dbReference type="GO" id="GO:0006508">
    <property type="term" value="P:proteolysis"/>
    <property type="evidence" value="ECO:0007669"/>
    <property type="project" value="UniProtKB-KW"/>
</dbReference>
<evidence type="ECO:0000256" key="9">
    <source>
        <dbReference type="ARBA" id="ARBA00022801"/>
    </source>
</evidence>
<keyword evidence="13" id="KW-0325">Glycoprotein</keyword>
<dbReference type="InterPro" id="IPR014782">
    <property type="entry name" value="Peptidase_M1_dom"/>
</dbReference>
<keyword evidence="12 18" id="KW-0472">Membrane</keyword>
<evidence type="ECO:0000256" key="2">
    <source>
        <dbReference type="ARBA" id="ARBA00010136"/>
    </source>
</evidence>
<feature type="active site" description="Proton acceptor" evidence="15">
    <location>
        <position position="382"/>
    </location>
</feature>
<feature type="site" description="Transition state stabilizer" evidence="17">
    <location>
        <position position="467"/>
    </location>
</feature>
<dbReference type="InterPro" id="IPR045357">
    <property type="entry name" value="Aminopeptidase_N-like_N"/>
</dbReference>
<evidence type="ECO:0000256" key="11">
    <source>
        <dbReference type="ARBA" id="ARBA00023049"/>
    </source>
</evidence>
<keyword evidence="6" id="KW-0645">Protease</keyword>
<feature type="binding site" evidence="16">
    <location>
        <position position="385"/>
    </location>
    <ligand>
        <name>Zn(2+)</name>
        <dbReference type="ChEBI" id="CHEBI:29105"/>
        <note>catalytic</note>
    </ligand>
</feature>
<keyword evidence="7 16" id="KW-0479">Metal-binding</keyword>
<dbReference type="GO" id="GO:0005886">
    <property type="term" value="C:plasma membrane"/>
    <property type="evidence" value="ECO:0007669"/>
    <property type="project" value="UniProtKB-SubCell"/>
</dbReference>
<evidence type="ECO:0000256" key="10">
    <source>
        <dbReference type="ARBA" id="ARBA00022833"/>
    </source>
</evidence>
<dbReference type="SUPFAM" id="SSF63737">
    <property type="entry name" value="Leukotriene A4 hydrolase N-terminal domain"/>
    <property type="match status" value="1"/>
</dbReference>
<keyword evidence="18" id="KW-0812">Transmembrane</keyword>
<dbReference type="CDD" id="cd09601">
    <property type="entry name" value="M1_APN-Q_like"/>
    <property type="match status" value="1"/>
</dbReference>
<keyword evidence="11" id="KW-0482">Metalloprotease</keyword>
<organism evidence="23">
    <name type="scientific">Achaea janata</name>
    <name type="common">Castor semi-looper moth</name>
    <name type="synonym">Acanthodelta janata</name>
    <dbReference type="NCBI Taxonomy" id="378752"/>
    <lineage>
        <taxon>Eukaryota</taxon>
        <taxon>Metazoa</taxon>
        <taxon>Ecdysozoa</taxon>
        <taxon>Arthropoda</taxon>
        <taxon>Hexapoda</taxon>
        <taxon>Insecta</taxon>
        <taxon>Pterygota</taxon>
        <taxon>Neoptera</taxon>
        <taxon>Endopterygota</taxon>
        <taxon>Lepidoptera</taxon>
        <taxon>Glossata</taxon>
        <taxon>Ditrysia</taxon>
        <taxon>Noctuoidea</taxon>
        <taxon>Erebidae</taxon>
        <taxon>Erebinae</taxon>
        <taxon>Achaea</taxon>
    </lineage>
</organism>
<evidence type="ECO:0000256" key="7">
    <source>
        <dbReference type="ARBA" id="ARBA00022723"/>
    </source>
</evidence>
<evidence type="ECO:0000256" key="19">
    <source>
        <dbReference type="SAM" id="SignalP"/>
    </source>
</evidence>
<sequence length="1017" mass="114715">MALAELVVLSLACLSVYGFPSQTDLAPRNTTILRNTIFGDERLEGEIFEHIDDFDHIPLNRNAISAYRLPTTTRPRHYTILWILDFSPAIPRQSGSVAIELYATQANVNEIVIQSDELELSNIVLTDQNNNIIPTTYIEETQYQFLRVQLVGDATLNYNAATPVIYTLSINFEANLRDNMYGIYRSWYRNDPNVDTISWMASTQFQATAGRWAFPCYDEPSFKATFDVTIRRPLSYSSWFCTKLLRTDTPANTNFRDDVYTTTPVMSTYLLALIVAEYTSTDTTGNALHEVIARPNAIQTGQGDYAQEVGQKLLAKMSEHTGYDFYEQNSNLKMTQAAIPDFGAGAMENWGLLTYREAYLLYDENETNSHFKQIIAYILSHEIAHMWFGNLVTCDWWDVLWLNEGFARYYQYFLTYWVEDMGFETRFITDQVHTALLSDSANNPHPLNNVGVDSNSAVSAMFSTISYNKGAAIIRMTEHLLGFEVHETGLRNYLRGMEFQTALPINLFTYLEAAGNAANALNYENFDFIEYYKSWTDQAGHPVLNVNVNHTTGEMTIYQRRFNINYGYSDANNNNYIVPITFATASNPDFDNTKPTHIISKAITVINRGSVGDEWVIFNKQQTGFYRVNYDDYTWDLIALALQSDARETIHEFNRAQIVNDVFQFARSGLMTYRRAFNILSFLEFETDYAPWVAAMTGFSWVRNRLASTTTLTELERVNTLLASWSTAVMQRLTYYPIANEPFMDTYLRLQLAPIMCNIGVQACQEAALTQFNAFLATPSTPVPVDSRNWVYCNGLRQLGTAAFQALWNRFKTHNVYTEKILILQNIGCARDAASLNEFLTDIVTDNYIVRPQDYTSALNSAVSGNEENTAIVFLYIQNNPAAVANAFGSLVTPLNYVAARLRSRADIELYRAWVNNNQALLGNSYQTVLGFAQSAEDSIVWAESIQPDINSYIINGGEPLSTTTAAPEVVVPVVTTQRPTLVEPVTPDLPPLPDSASTAILSVVAVVIAALVNVIV</sequence>
<dbReference type="GO" id="GO:0008270">
    <property type="term" value="F:zinc ion binding"/>
    <property type="evidence" value="ECO:0007669"/>
    <property type="project" value="InterPro"/>
</dbReference>
<evidence type="ECO:0000256" key="16">
    <source>
        <dbReference type="PIRSR" id="PIRSR634016-3"/>
    </source>
</evidence>
<evidence type="ECO:0000256" key="17">
    <source>
        <dbReference type="PIRSR" id="PIRSR634016-4"/>
    </source>
</evidence>